<evidence type="ECO:0000313" key="1">
    <source>
        <dbReference type="EMBL" id="GBM65013.1"/>
    </source>
</evidence>
<organism evidence="1 2">
    <name type="scientific">Araneus ventricosus</name>
    <name type="common">Orbweaver spider</name>
    <name type="synonym">Epeira ventricosa</name>
    <dbReference type="NCBI Taxonomy" id="182803"/>
    <lineage>
        <taxon>Eukaryota</taxon>
        <taxon>Metazoa</taxon>
        <taxon>Ecdysozoa</taxon>
        <taxon>Arthropoda</taxon>
        <taxon>Chelicerata</taxon>
        <taxon>Arachnida</taxon>
        <taxon>Araneae</taxon>
        <taxon>Araneomorphae</taxon>
        <taxon>Entelegynae</taxon>
        <taxon>Araneoidea</taxon>
        <taxon>Araneidae</taxon>
        <taxon>Araneus</taxon>
    </lineage>
</organism>
<reference evidence="1 2" key="1">
    <citation type="journal article" date="2019" name="Sci. Rep.">
        <title>Orb-weaving spider Araneus ventricosus genome elucidates the spidroin gene catalogue.</title>
        <authorList>
            <person name="Kono N."/>
            <person name="Nakamura H."/>
            <person name="Ohtoshi R."/>
            <person name="Moran D.A.P."/>
            <person name="Shinohara A."/>
            <person name="Yoshida Y."/>
            <person name="Fujiwara M."/>
            <person name="Mori M."/>
            <person name="Tomita M."/>
            <person name="Arakawa K."/>
        </authorList>
    </citation>
    <scope>NUCLEOTIDE SEQUENCE [LARGE SCALE GENOMIC DNA]</scope>
</reference>
<dbReference type="EMBL" id="BGPR01001956">
    <property type="protein sequence ID" value="GBM65013.1"/>
    <property type="molecule type" value="Genomic_DNA"/>
</dbReference>
<evidence type="ECO:0000313" key="2">
    <source>
        <dbReference type="Proteomes" id="UP000499080"/>
    </source>
</evidence>
<dbReference type="AlphaFoldDB" id="A0A4Y2HJ16"/>
<comment type="caution">
    <text evidence="1">The sequence shown here is derived from an EMBL/GenBank/DDBJ whole genome shotgun (WGS) entry which is preliminary data.</text>
</comment>
<accession>A0A4Y2HJ16</accession>
<keyword evidence="2" id="KW-1185">Reference proteome</keyword>
<proteinExistence type="predicted"/>
<protein>
    <submittedName>
        <fullName evidence="1">Uncharacterized protein</fullName>
    </submittedName>
</protein>
<sequence>MPSASLRPSNWIRDDVIFFFQHVPFPAYLKRFHLSDSDYCSCGAIGTTLQHLKSHSVLAYEEANAKLRTRMAEKSRLVSRHKIRRIVTFISENSDLFRPP</sequence>
<name>A0A4Y2HJ16_ARAVE</name>
<gene>
    <name evidence="1" type="ORF">AVEN_68939_1</name>
</gene>
<dbReference type="Proteomes" id="UP000499080">
    <property type="component" value="Unassembled WGS sequence"/>
</dbReference>